<organism evidence="6 7">
    <name type="scientific">Aspergillus tamarii</name>
    <dbReference type="NCBI Taxonomy" id="41984"/>
    <lineage>
        <taxon>Eukaryota</taxon>
        <taxon>Fungi</taxon>
        <taxon>Dikarya</taxon>
        <taxon>Ascomycota</taxon>
        <taxon>Pezizomycotina</taxon>
        <taxon>Eurotiomycetes</taxon>
        <taxon>Eurotiomycetidae</taxon>
        <taxon>Eurotiales</taxon>
        <taxon>Aspergillaceae</taxon>
        <taxon>Aspergillus</taxon>
        <taxon>Aspergillus subgen. Circumdati</taxon>
    </lineage>
</organism>
<evidence type="ECO:0000256" key="4">
    <source>
        <dbReference type="ARBA" id="ARBA00023242"/>
    </source>
</evidence>
<dbReference type="OrthoDB" id="3525185at2759"/>
<evidence type="ECO:0000256" key="3">
    <source>
        <dbReference type="ARBA" id="ARBA00023163"/>
    </source>
</evidence>
<dbReference type="CDD" id="cd00067">
    <property type="entry name" value="GAL4"/>
    <property type="match status" value="1"/>
</dbReference>
<keyword evidence="3" id="KW-0804">Transcription</keyword>
<dbReference type="Gene3D" id="4.10.240.10">
    <property type="entry name" value="Zn(2)-C6 fungal-type DNA-binding domain"/>
    <property type="match status" value="1"/>
</dbReference>
<name>A0A5N6UVI8_ASPTM</name>
<dbReference type="GO" id="GO:0009893">
    <property type="term" value="P:positive regulation of metabolic process"/>
    <property type="evidence" value="ECO:0007669"/>
    <property type="project" value="UniProtKB-ARBA"/>
</dbReference>
<keyword evidence="1" id="KW-0805">Transcription regulation</keyword>
<evidence type="ECO:0000313" key="6">
    <source>
        <dbReference type="EMBL" id="KAE8162659.1"/>
    </source>
</evidence>
<dbReference type="Proteomes" id="UP000326950">
    <property type="component" value="Unassembled WGS sequence"/>
</dbReference>
<feature type="domain" description="Zn(2)-C6 fungal-type" evidence="5">
    <location>
        <begin position="20"/>
        <end position="51"/>
    </location>
</feature>
<keyword evidence="7" id="KW-1185">Reference proteome</keyword>
<dbReference type="PROSITE" id="PS50048">
    <property type="entry name" value="ZN2_CY6_FUNGAL_2"/>
    <property type="match status" value="1"/>
</dbReference>
<dbReference type="InterPro" id="IPR001138">
    <property type="entry name" value="Zn2Cys6_DnaBD"/>
</dbReference>
<dbReference type="InterPro" id="IPR036864">
    <property type="entry name" value="Zn2-C6_fun-type_DNA-bd_sf"/>
</dbReference>
<dbReference type="GO" id="GO:0008270">
    <property type="term" value="F:zinc ion binding"/>
    <property type="evidence" value="ECO:0007669"/>
    <property type="project" value="InterPro"/>
</dbReference>
<dbReference type="Pfam" id="PF00172">
    <property type="entry name" value="Zn_clus"/>
    <property type="match status" value="1"/>
</dbReference>
<sequence length="503" mass="57416">MDNTMPEAPRGNQKPRAALSCIPCRFHKIKCNHMRPCRACCIRGRQASCVYTVSPENRRFLAQAHLLRHLQHRRNLLEQQIVILQSASNKKIPNYLILQQSERIRQRGKQAQSQNTHQRNCHTLAGQDPAQAKWELNDEARKHCIQQAQPYVQLNSGLPACFAHRERCIHLLVDLFRVHVDGKYIMPLWLEQAIQIRSSSPLLCAAIDAISLILMGKFSRDETTTHSGLVRYTYALQLAGAAISDTQRRLRDDLFVAITLFSMIEMYAVGDKDALLQHQQGGLDLLCLRTPSRHCRGVGHSVYADLHLSWILAAVSHGRTFLANNDWKTVPWTEMSPQSNLHSLLNIAADIPRLWRQRGYISPKSVSASPCTTQIEDEHTAEGQAVQILHRLQAWRESQSSDILPQPTEALFTVMDDFPVFEIYDSASGFARPRDLVYPNVDICVITISYWAFSLSASTDTSWTWRYRYACNICRSMRFCVQTYPFALACLVSRLYGNARERE</sequence>
<gene>
    <name evidence="6" type="ORF">BDV40DRAFT_312329</name>
</gene>
<dbReference type="AlphaFoldDB" id="A0A5N6UVI8"/>
<proteinExistence type="predicted"/>
<keyword evidence="4" id="KW-0539">Nucleus</keyword>
<dbReference type="SUPFAM" id="SSF57701">
    <property type="entry name" value="Zn2/Cys6 DNA-binding domain"/>
    <property type="match status" value="1"/>
</dbReference>
<dbReference type="SMART" id="SM00066">
    <property type="entry name" value="GAL4"/>
    <property type="match status" value="1"/>
</dbReference>
<dbReference type="EMBL" id="ML738626">
    <property type="protein sequence ID" value="KAE8162659.1"/>
    <property type="molecule type" value="Genomic_DNA"/>
</dbReference>
<dbReference type="PANTHER" id="PTHR38111:SF2">
    <property type="entry name" value="FINGER DOMAIN PROTEIN, PUTATIVE (AFU_ORTHOLOGUE AFUA_1G01560)-RELATED"/>
    <property type="match status" value="1"/>
</dbReference>
<accession>A0A5N6UVI8</accession>
<keyword evidence="2" id="KW-0238">DNA-binding</keyword>
<protein>
    <recommendedName>
        <fullName evidence="5">Zn(2)-C6 fungal-type domain-containing protein</fullName>
    </recommendedName>
</protein>
<dbReference type="PROSITE" id="PS00463">
    <property type="entry name" value="ZN2_CY6_FUNGAL_1"/>
    <property type="match status" value="1"/>
</dbReference>
<reference evidence="6 7" key="1">
    <citation type="submission" date="2019-04" db="EMBL/GenBank/DDBJ databases">
        <title>Friends and foes A comparative genomics study of 23 Aspergillus species from section Flavi.</title>
        <authorList>
            <consortium name="DOE Joint Genome Institute"/>
            <person name="Kjaerbolling I."/>
            <person name="Vesth T."/>
            <person name="Frisvad J.C."/>
            <person name="Nybo J.L."/>
            <person name="Theobald S."/>
            <person name="Kildgaard S."/>
            <person name="Isbrandt T."/>
            <person name="Kuo A."/>
            <person name="Sato A."/>
            <person name="Lyhne E.K."/>
            <person name="Kogle M.E."/>
            <person name="Wiebenga A."/>
            <person name="Kun R.S."/>
            <person name="Lubbers R.J."/>
            <person name="Makela M.R."/>
            <person name="Barry K."/>
            <person name="Chovatia M."/>
            <person name="Clum A."/>
            <person name="Daum C."/>
            <person name="Haridas S."/>
            <person name="He G."/>
            <person name="LaButti K."/>
            <person name="Lipzen A."/>
            <person name="Mondo S."/>
            <person name="Riley R."/>
            <person name="Salamov A."/>
            <person name="Simmons B.A."/>
            <person name="Magnuson J.K."/>
            <person name="Henrissat B."/>
            <person name="Mortensen U.H."/>
            <person name="Larsen T.O."/>
            <person name="Devries R.P."/>
            <person name="Grigoriev I.V."/>
            <person name="Machida M."/>
            <person name="Baker S.E."/>
            <person name="Andersen M.R."/>
        </authorList>
    </citation>
    <scope>NUCLEOTIDE SEQUENCE [LARGE SCALE GENOMIC DNA]</scope>
    <source>
        <strain evidence="6 7">CBS 117626</strain>
    </source>
</reference>
<dbReference type="PANTHER" id="PTHR38111">
    <property type="entry name" value="ZN(2)-C6 FUNGAL-TYPE DOMAIN-CONTAINING PROTEIN-RELATED"/>
    <property type="match status" value="1"/>
</dbReference>
<dbReference type="GO" id="GO:0003677">
    <property type="term" value="F:DNA binding"/>
    <property type="evidence" value="ECO:0007669"/>
    <property type="project" value="UniProtKB-KW"/>
</dbReference>
<evidence type="ECO:0000313" key="7">
    <source>
        <dbReference type="Proteomes" id="UP000326950"/>
    </source>
</evidence>
<evidence type="ECO:0000259" key="5">
    <source>
        <dbReference type="PROSITE" id="PS50048"/>
    </source>
</evidence>
<dbReference type="InterPro" id="IPR053178">
    <property type="entry name" value="Osmoadaptation_assoc"/>
</dbReference>
<evidence type="ECO:0000256" key="1">
    <source>
        <dbReference type="ARBA" id="ARBA00023015"/>
    </source>
</evidence>
<dbReference type="GO" id="GO:0000981">
    <property type="term" value="F:DNA-binding transcription factor activity, RNA polymerase II-specific"/>
    <property type="evidence" value="ECO:0007669"/>
    <property type="project" value="InterPro"/>
</dbReference>
<evidence type="ECO:0000256" key="2">
    <source>
        <dbReference type="ARBA" id="ARBA00023125"/>
    </source>
</evidence>